<dbReference type="RefSeq" id="XP_056035699.1">
    <property type="nucleotide sequence ID" value="XM_056179981.1"/>
</dbReference>
<organism evidence="2 3">
    <name type="scientific">Schizosaccharomyces osmophilus</name>
    <dbReference type="NCBI Taxonomy" id="2545709"/>
    <lineage>
        <taxon>Eukaryota</taxon>
        <taxon>Fungi</taxon>
        <taxon>Dikarya</taxon>
        <taxon>Ascomycota</taxon>
        <taxon>Taphrinomycotina</taxon>
        <taxon>Schizosaccharomycetes</taxon>
        <taxon>Schizosaccharomycetales</taxon>
        <taxon>Schizosaccharomycetaceae</taxon>
        <taxon>Schizosaccharomyces</taxon>
    </lineage>
</organism>
<dbReference type="InterPro" id="IPR013903">
    <property type="entry name" value="Meiotic_expression"/>
</dbReference>
<evidence type="ECO:0000313" key="3">
    <source>
        <dbReference type="Proteomes" id="UP001212411"/>
    </source>
</evidence>
<dbReference type="AlphaFoldDB" id="A0AAE9W801"/>
<comment type="similarity">
    <text evidence="1">Belongs to the UPF0300 family.</text>
</comment>
<dbReference type="KEGG" id="som:SOMG_01188"/>
<keyword evidence="3" id="KW-1185">Reference proteome</keyword>
<evidence type="ECO:0000313" key="2">
    <source>
        <dbReference type="EMBL" id="WBW71456.1"/>
    </source>
</evidence>
<dbReference type="Proteomes" id="UP001212411">
    <property type="component" value="Chromosome 1"/>
</dbReference>
<reference evidence="2 3" key="1">
    <citation type="journal article" date="2023" name="G3 (Bethesda)">
        <title>A high-quality reference genome for the fission yeast Schizosaccharomyces osmophilus.</title>
        <authorList>
            <person name="Jia G.S."/>
            <person name="Zhang W.C."/>
            <person name="Liang Y."/>
            <person name="Liu X.H."/>
            <person name="Rhind N."/>
            <person name="Pidoux A."/>
            <person name="Brysch-Herzberg M."/>
            <person name="Du L.L."/>
        </authorList>
    </citation>
    <scope>NUCLEOTIDE SEQUENCE [LARGE SCALE GENOMIC DNA]</scope>
    <source>
        <strain evidence="2 3">CBS 15793</strain>
    </source>
</reference>
<dbReference type="EMBL" id="CP115611">
    <property type="protein sequence ID" value="WBW71456.1"/>
    <property type="molecule type" value="Genomic_DNA"/>
</dbReference>
<accession>A0AAE9W801</accession>
<dbReference type="Pfam" id="PF08594">
    <property type="entry name" value="UPF0300"/>
    <property type="match status" value="1"/>
</dbReference>
<protein>
    <submittedName>
        <fullName evidence="2">UPF0300 family protein 6</fullName>
    </submittedName>
</protein>
<sequence>MSSRKTQLFSDPMLEYLDEKQGNSFFKKTTKAIQQLVSTPNESTPKPNLSNPGKLVQGVEIQVPDQLVLSKFGQEVFPNDDFLPIMKEGQASENDNLPTKTPFLNGVACTIMRQKNRLYLKCSREVVFQEIPLEESVYEYYDDEFTVQKRMDIFFKKYRSDGLSLCMHFATGNFTIPILIRHVFLYDYYPKEVQDSIWRAMLVYISREVKNGHYSTFQYHCAQRKIGNIRMYLIRPRDVYCFQNQFDWAAICNKRFLCYMQLGSELEQNIIKSEQMCKELFPDTVVSKENLGWLFFILSLGSNAKAFPIHYYINSIIPGAAQDGFVDCVFIYHPNDSLLFQKSTHRLKMTEWLKELRFDLDICKQQRFRQIKQSAHMQPLFHLTKPIGCSDNISKFHGYLCT</sequence>
<name>A0AAE9W801_9SCHI</name>
<proteinExistence type="inferred from homology"/>
<gene>
    <name evidence="2" type="ORF">SOMG_01188</name>
</gene>
<evidence type="ECO:0000256" key="1">
    <source>
        <dbReference type="ARBA" id="ARBA00006688"/>
    </source>
</evidence>
<dbReference type="GeneID" id="80874670"/>